<dbReference type="EMBL" id="CABFOC020000045">
    <property type="protein sequence ID" value="CAH0052817.1"/>
    <property type="molecule type" value="Genomic_DNA"/>
</dbReference>
<proteinExistence type="predicted"/>
<organism evidence="2 3">
    <name type="scientific">Clonostachys solani</name>
    <dbReference type="NCBI Taxonomy" id="160281"/>
    <lineage>
        <taxon>Eukaryota</taxon>
        <taxon>Fungi</taxon>
        <taxon>Dikarya</taxon>
        <taxon>Ascomycota</taxon>
        <taxon>Pezizomycotina</taxon>
        <taxon>Sordariomycetes</taxon>
        <taxon>Hypocreomycetidae</taxon>
        <taxon>Hypocreales</taxon>
        <taxon>Bionectriaceae</taxon>
        <taxon>Clonostachys</taxon>
    </lineage>
</organism>
<protein>
    <submittedName>
        <fullName evidence="2">Uncharacterized protein</fullName>
    </submittedName>
</protein>
<feature type="compositionally biased region" description="Basic and acidic residues" evidence="1">
    <location>
        <begin position="214"/>
        <end position="224"/>
    </location>
</feature>
<dbReference type="Proteomes" id="UP000775872">
    <property type="component" value="Unassembled WGS sequence"/>
</dbReference>
<comment type="caution">
    <text evidence="2">The sequence shown here is derived from an EMBL/GenBank/DDBJ whole genome shotgun (WGS) entry which is preliminary data.</text>
</comment>
<accession>A0A9N9ZAW9</accession>
<dbReference type="OrthoDB" id="5151717at2759"/>
<sequence length="224" mass="23872">MSSWLDDIDFDPGRFIDSVFDPPFNFNSNSPIPNGGTISNFDPGPSLDFGGPMPFGETLGLQGSSPGYSSSLSDSSCFASQSSNTPEEAMLLSTCNEYMLAQADDSIAQQVDEMYELARGIEDSSLITSYKAHPSEYLTTAPLSPTRGPGPQGDFAAFVITPPSFTFPSVPLDDSSFSSDDFSNVSIGGIGDDGSSPESLPQQPARPGYQWCCGKEREEGPKLK</sequence>
<evidence type="ECO:0000313" key="2">
    <source>
        <dbReference type="EMBL" id="CAH0052817.1"/>
    </source>
</evidence>
<reference evidence="2" key="1">
    <citation type="submission" date="2021-10" db="EMBL/GenBank/DDBJ databases">
        <authorList>
            <person name="Piombo E."/>
        </authorList>
    </citation>
    <scope>NUCLEOTIDE SEQUENCE</scope>
</reference>
<feature type="region of interest" description="Disordered" evidence="1">
    <location>
        <begin position="35"/>
        <end position="67"/>
    </location>
</feature>
<feature type="region of interest" description="Disordered" evidence="1">
    <location>
        <begin position="181"/>
        <end position="224"/>
    </location>
</feature>
<dbReference type="AlphaFoldDB" id="A0A9N9ZAW9"/>
<evidence type="ECO:0000313" key="3">
    <source>
        <dbReference type="Proteomes" id="UP000775872"/>
    </source>
</evidence>
<name>A0A9N9ZAW9_9HYPO</name>
<keyword evidence="3" id="KW-1185">Reference proteome</keyword>
<gene>
    <name evidence="2" type="ORF">CSOL1703_00004684</name>
</gene>
<evidence type="ECO:0000256" key="1">
    <source>
        <dbReference type="SAM" id="MobiDB-lite"/>
    </source>
</evidence>